<protein>
    <submittedName>
        <fullName evidence="1">Conjugation system SOS inhibitor PsiB</fullName>
    </submittedName>
</protein>
<keyword evidence="1" id="KW-0614">Plasmid</keyword>
<name>A0ABY7L7X7_CITFR</name>
<dbReference type="Gene3D" id="3.40.50.11880">
    <property type="entry name" value="Plasmid SOS inhibition protein"/>
    <property type="match status" value="1"/>
</dbReference>
<dbReference type="Pfam" id="PF06290">
    <property type="entry name" value="PsiB"/>
    <property type="match status" value="1"/>
</dbReference>
<evidence type="ECO:0000313" key="1">
    <source>
        <dbReference type="EMBL" id="WAZ60408.1"/>
    </source>
</evidence>
<dbReference type="EMBL" id="CP114567">
    <property type="protein sequence ID" value="WAZ60408.1"/>
    <property type="molecule type" value="Genomic_DNA"/>
</dbReference>
<dbReference type="Proteomes" id="UP001164536">
    <property type="component" value="Plasmid unnamed3"/>
</dbReference>
<reference evidence="1" key="1">
    <citation type="submission" date="2022-12" db="EMBL/GenBank/DDBJ databases">
        <title>2953647.</title>
        <authorList>
            <person name="Hergert J."/>
            <person name="Casey R."/>
            <person name="Wagner J."/>
            <person name="Young E.L."/>
            <person name="Oakeson K.F."/>
        </authorList>
    </citation>
    <scope>NUCLEOTIDE SEQUENCE</scope>
    <source>
        <strain evidence="1">2953647</strain>
        <plasmid evidence="1">unnamed3</plasmid>
    </source>
</reference>
<organism evidence="1 2">
    <name type="scientific">Citrobacter freundii</name>
    <dbReference type="NCBI Taxonomy" id="546"/>
    <lineage>
        <taxon>Bacteria</taxon>
        <taxon>Pseudomonadati</taxon>
        <taxon>Pseudomonadota</taxon>
        <taxon>Gammaproteobacteria</taxon>
        <taxon>Enterobacterales</taxon>
        <taxon>Enterobacteriaceae</taxon>
        <taxon>Citrobacter</taxon>
        <taxon>Citrobacter freundii complex</taxon>
    </lineage>
</organism>
<keyword evidence="2" id="KW-1185">Reference proteome</keyword>
<dbReference type="NCBIfam" id="NF010255">
    <property type="entry name" value="PRK13701.1"/>
    <property type="match status" value="1"/>
</dbReference>
<dbReference type="InterPro" id="IPR038131">
    <property type="entry name" value="PsiB-like_sf"/>
</dbReference>
<gene>
    <name evidence="1" type="primary">psiB</name>
    <name evidence="1" type="ORF">O4000_27825</name>
</gene>
<proteinExistence type="predicted"/>
<dbReference type="RefSeq" id="WP_269521552.1">
    <property type="nucleotide sequence ID" value="NZ_CP114567.1"/>
</dbReference>
<sequence length="191" mass="21200">MLRAGCLTGWCAQRQPLRLEKPLNPTLIPLTTLLNTGGRRLRAAGKDMTMHYDLNRINTLTASDLEFIRQQGEDARRALSDAVTGLLSTPEGWRVCAEYRSEFGGFFPVQCRFSADGSDDWHLCVCSPGEVSPYWLLVLLSSGGDVVRTLYQSDTLQPDWINQLIAQLAGMRRFNCTASTVVNLMSGEVTV</sequence>
<evidence type="ECO:0000313" key="2">
    <source>
        <dbReference type="Proteomes" id="UP001164536"/>
    </source>
</evidence>
<dbReference type="InterPro" id="IPR009385">
    <property type="entry name" value="Plasmid_inh_PsiB"/>
</dbReference>
<geneLocation type="plasmid" evidence="1 2">
    <name>unnamed3</name>
</geneLocation>
<accession>A0ABY7L7X7</accession>